<reference evidence="1" key="1">
    <citation type="submission" date="2020-05" db="EMBL/GenBank/DDBJ databases">
        <title>Phylogenomic resolution of chytrid fungi.</title>
        <authorList>
            <person name="Stajich J.E."/>
            <person name="Amses K."/>
            <person name="Simmons R."/>
            <person name="Seto K."/>
            <person name="Myers J."/>
            <person name="Bonds A."/>
            <person name="Quandt C.A."/>
            <person name="Barry K."/>
            <person name="Liu P."/>
            <person name="Grigoriev I."/>
            <person name="Longcore J.E."/>
            <person name="James T.Y."/>
        </authorList>
    </citation>
    <scope>NUCLEOTIDE SEQUENCE</scope>
    <source>
        <strain evidence="1">JEL0513</strain>
    </source>
</reference>
<keyword evidence="2" id="KW-1185">Reference proteome</keyword>
<proteinExistence type="predicted"/>
<dbReference type="Proteomes" id="UP001211907">
    <property type="component" value="Unassembled WGS sequence"/>
</dbReference>
<protein>
    <submittedName>
        <fullName evidence="1">Uncharacterized protein</fullName>
    </submittedName>
</protein>
<evidence type="ECO:0000313" key="2">
    <source>
        <dbReference type="Proteomes" id="UP001211907"/>
    </source>
</evidence>
<dbReference type="EMBL" id="JADGJH010000073">
    <property type="protein sequence ID" value="KAJ3139428.1"/>
    <property type="molecule type" value="Genomic_DNA"/>
</dbReference>
<evidence type="ECO:0000313" key="1">
    <source>
        <dbReference type="EMBL" id="KAJ3139428.1"/>
    </source>
</evidence>
<organism evidence="1 2">
    <name type="scientific">Physocladia obscura</name>
    <dbReference type="NCBI Taxonomy" id="109957"/>
    <lineage>
        <taxon>Eukaryota</taxon>
        <taxon>Fungi</taxon>
        <taxon>Fungi incertae sedis</taxon>
        <taxon>Chytridiomycota</taxon>
        <taxon>Chytridiomycota incertae sedis</taxon>
        <taxon>Chytridiomycetes</taxon>
        <taxon>Chytridiales</taxon>
        <taxon>Chytriomycetaceae</taxon>
        <taxon>Physocladia</taxon>
    </lineage>
</organism>
<gene>
    <name evidence="1" type="ORF">HK100_011569</name>
</gene>
<comment type="caution">
    <text evidence="1">The sequence shown here is derived from an EMBL/GenBank/DDBJ whole genome shotgun (WGS) entry which is preliminary data.</text>
</comment>
<accession>A0AAD5TA74</accession>
<dbReference type="AlphaFoldDB" id="A0AAD5TA74"/>
<name>A0AAD5TA74_9FUNG</name>
<sequence length="73" mass="8043">CVSGASIVDKNFSLALCTIIETPGSLQNLNLCLSYTCNATDYQNYMQMETNSTAVSQISQTCATISTPYRHRR</sequence>
<feature type="non-terminal residue" evidence="1">
    <location>
        <position position="73"/>
    </location>
</feature>